<dbReference type="GO" id="GO:0030414">
    <property type="term" value="F:peptidase inhibitor activity"/>
    <property type="evidence" value="ECO:0007669"/>
    <property type="project" value="TreeGrafter"/>
</dbReference>
<accession>A0A319ESN5</accession>
<dbReference type="STRING" id="1448318.A0A319ESN5"/>
<feature type="chain" id="PRO_5016286089" evidence="1">
    <location>
        <begin position="20"/>
        <end position="218"/>
    </location>
</feature>
<gene>
    <name evidence="2" type="ORF">BO78DRAFT_330963</name>
</gene>
<dbReference type="GO" id="GO:0005543">
    <property type="term" value="F:phospholipid binding"/>
    <property type="evidence" value="ECO:0007669"/>
    <property type="project" value="TreeGrafter"/>
</dbReference>
<dbReference type="EMBL" id="KZ826315">
    <property type="protein sequence ID" value="PYI12421.1"/>
    <property type="molecule type" value="Genomic_DNA"/>
</dbReference>
<dbReference type="Pfam" id="PF01161">
    <property type="entry name" value="PBP"/>
    <property type="match status" value="1"/>
</dbReference>
<dbReference type="InterPro" id="IPR008914">
    <property type="entry name" value="PEBP"/>
</dbReference>
<dbReference type="Proteomes" id="UP000248423">
    <property type="component" value="Unassembled WGS sequence"/>
</dbReference>
<organism evidence="2 3">
    <name type="scientific">Aspergillus sclerotiicarbonarius (strain CBS 121057 / IBT 28362)</name>
    <dbReference type="NCBI Taxonomy" id="1448318"/>
    <lineage>
        <taxon>Eukaryota</taxon>
        <taxon>Fungi</taxon>
        <taxon>Dikarya</taxon>
        <taxon>Ascomycota</taxon>
        <taxon>Pezizomycotina</taxon>
        <taxon>Eurotiomycetes</taxon>
        <taxon>Eurotiomycetidae</taxon>
        <taxon>Eurotiales</taxon>
        <taxon>Aspergillaceae</taxon>
        <taxon>Aspergillus</taxon>
        <taxon>Aspergillus subgen. Circumdati</taxon>
    </lineage>
</organism>
<dbReference type="AlphaFoldDB" id="A0A319ESN5"/>
<protein>
    <submittedName>
        <fullName evidence="2">PEBP-like protein</fullName>
    </submittedName>
</protein>
<dbReference type="SUPFAM" id="SSF49777">
    <property type="entry name" value="PEBP-like"/>
    <property type="match status" value="1"/>
</dbReference>
<evidence type="ECO:0000313" key="2">
    <source>
        <dbReference type="EMBL" id="PYI12421.1"/>
    </source>
</evidence>
<dbReference type="InterPro" id="IPR036610">
    <property type="entry name" value="PEBP-like_sf"/>
</dbReference>
<feature type="signal peptide" evidence="1">
    <location>
        <begin position="1"/>
        <end position="19"/>
    </location>
</feature>
<evidence type="ECO:0000256" key="1">
    <source>
        <dbReference type="SAM" id="SignalP"/>
    </source>
</evidence>
<dbReference type="CDD" id="cd00866">
    <property type="entry name" value="PEBP_euk"/>
    <property type="match status" value="1"/>
</dbReference>
<sequence length="218" mass="23133">MQFLSILTSSFLAVGLTAASTPSSFTPSVEADVGVIFSDNGSLLTLKAGTLISQNWTTDAPTLYLEDTTSTDGEYTVIMIDPTINEDGVLTTALHWYQPDLAYSSGVLKISNTSAPSAEYVYPTPLEGPAHDYILLLYSQPEDYSLPVCLESLLPATDAARLGFDIDEFEEVTGLGTPVAANWFQVVNPTPATTTYAITSTLVSTYACEATATATASS</sequence>
<keyword evidence="1" id="KW-0732">Signal</keyword>
<dbReference type="Gene3D" id="3.90.280.10">
    <property type="entry name" value="PEBP-like"/>
    <property type="match status" value="1"/>
</dbReference>
<keyword evidence="3" id="KW-1185">Reference proteome</keyword>
<dbReference type="VEuPathDB" id="FungiDB:BO78DRAFT_330963"/>
<dbReference type="OrthoDB" id="440553at2759"/>
<evidence type="ECO:0000313" key="3">
    <source>
        <dbReference type="Proteomes" id="UP000248423"/>
    </source>
</evidence>
<proteinExistence type="predicted"/>
<name>A0A319ESN5_ASPSB</name>
<dbReference type="PANTHER" id="PTHR11362:SF141">
    <property type="entry name" value="PHOSPHATIDYLETHANOLAMINE-BINDING PROTEIN"/>
    <property type="match status" value="1"/>
</dbReference>
<dbReference type="GO" id="GO:0046578">
    <property type="term" value="P:regulation of Ras protein signal transduction"/>
    <property type="evidence" value="ECO:0007669"/>
    <property type="project" value="TreeGrafter"/>
</dbReference>
<reference evidence="2 3" key="1">
    <citation type="submission" date="2018-02" db="EMBL/GenBank/DDBJ databases">
        <title>The genomes of Aspergillus section Nigri reveals drivers in fungal speciation.</title>
        <authorList>
            <consortium name="DOE Joint Genome Institute"/>
            <person name="Vesth T.C."/>
            <person name="Nybo J."/>
            <person name="Theobald S."/>
            <person name="Brandl J."/>
            <person name="Frisvad J.C."/>
            <person name="Nielsen K.F."/>
            <person name="Lyhne E.K."/>
            <person name="Kogle M.E."/>
            <person name="Kuo A."/>
            <person name="Riley R."/>
            <person name="Clum A."/>
            <person name="Nolan M."/>
            <person name="Lipzen A."/>
            <person name="Salamov A."/>
            <person name="Henrissat B."/>
            <person name="Wiebenga A."/>
            <person name="De vries R.P."/>
            <person name="Grigoriev I.V."/>
            <person name="Mortensen U.H."/>
            <person name="Andersen M.R."/>
            <person name="Baker S.E."/>
        </authorList>
    </citation>
    <scope>NUCLEOTIDE SEQUENCE [LARGE SCALE GENOMIC DNA]</scope>
    <source>
        <strain evidence="2 3">CBS 121057</strain>
    </source>
</reference>
<dbReference type="GO" id="GO:0030162">
    <property type="term" value="P:regulation of proteolysis"/>
    <property type="evidence" value="ECO:0007669"/>
    <property type="project" value="TreeGrafter"/>
</dbReference>
<dbReference type="PANTHER" id="PTHR11362">
    <property type="entry name" value="PHOSPHATIDYLETHANOLAMINE-BINDING PROTEIN"/>
    <property type="match status" value="1"/>
</dbReference>
<dbReference type="InterPro" id="IPR035810">
    <property type="entry name" value="PEBP_euk"/>
</dbReference>